<keyword evidence="2" id="KW-0456">Lyase</keyword>
<dbReference type="HOGENOM" id="CLU_070319_0_2_11"/>
<dbReference type="Proteomes" id="UP000000637">
    <property type="component" value="Chromosome"/>
</dbReference>
<keyword evidence="1" id="KW-0346">Stress response</keyword>
<organism evidence="5 6">
    <name type="scientific">Paenarthrobacter aurescens (strain TC1)</name>
    <dbReference type="NCBI Taxonomy" id="290340"/>
    <lineage>
        <taxon>Bacteria</taxon>
        <taxon>Bacillati</taxon>
        <taxon>Actinomycetota</taxon>
        <taxon>Actinomycetes</taxon>
        <taxon>Micrococcales</taxon>
        <taxon>Micrococcaceae</taxon>
        <taxon>Paenarthrobacter</taxon>
    </lineage>
</organism>
<gene>
    <name evidence="5" type="ordered locus">AAur_0882</name>
</gene>
<dbReference type="PANTHER" id="PTHR48094:SF11">
    <property type="entry name" value="GLUTATHIONE-INDEPENDENT GLYOXALASE HSP31-RELATED"/>
    <property type="match status" value="1"/>
</dbReference>
<dbReference type="SUPFAM" id="SSF52317">
    <property type="entry name" value="Class I glutamine amidotransferase-like"/>
    <property type="match status" value="1"/>
</dbReference>
<dbReference type="GO" id="GO:0019243">
    <property type="term" value="P:methylglyoxal catabolic process to D-lactate via S-lactoyl-glutathione"/>
    <property type="evidence" value="ECO:0007669"/>
    <property type="project" value="TreeGrafter"/>
</dbReference>
<dbReference type="EMBL" id="CP000474">
    <property type="protein sequence ID" value="ABM10112.1"/>
    <property type="molecule type" value="Genomic_DNA"/>
</dbReference>
<evidence type="ECO:0000313" key="6">
    <source>
        <dbReference type="Proteomes" id="UP000000637"/>
    </source>
</evidence>
<dbReference type="AlphaFoldDB" id="A1R365"/>
<proteinExistence type="inferred from homology"/>
<dbReference type="STRING" id="290340.AAur_0882"/>
<feature type="domain" description="DJ-1/PfpI" evidence="4">
    <location>
        <begin position="49"/>
        <end position="249"/>
    </location>
</feature>
<dbReference type="eggNOG" id="COG0693">
    <property type="taxonomic scope" value="Bacteria"/>
</dbReference>
<evidence type="ECO:0000256" key="1">
    <source>
        <dbReference type="ARBA" id="ARBA00023016"/>
    </source>
</evidence>
<dbReference type="GO" id="GO:0005737">
    <property type="term" value="C:cytoplasm"/>
    <property type="evidence" value="ECO:0007669"/>
    <property type="project" value="TreeGrafter"/>
</dbReference>
<evidence type="ECO:0000313" key="5">
    <source>
        <dbReference type="EMBL" id="ABM10112.1"/>
    </source>
</evidence>
<dbReference type="InterPro" id="IPR002818">
    <property type="entry name" value="DJ-1/PfpI"/>
</dbReference>
<reference evidence="5 6" key="1">
    <citation type="journal article" date="2006" name="PLoS Genet.">
        <title>Secrets of soil survival revealed by the genome sequence of Arthrobacter aurescens TC1.</title>
        <authorList>
            <person name="Mongodin E.F."/>
            <person name="Shapir N."/>
            <person name="Daugherty S.C."/>
            <person name="DeBoy R.T."/>
            <person name="Emerson J.B."/>
            <person name="Shvartzbeyn A."/>
            <person name="Radune D."/>
            <person name="Vamathevan J."/>
            <person name="Riggs F."/>
            <person name="Grinberg V."/>
            <person name="Khouri H."/>
            <person name="Wackett L.P."/>
            <person name="Nelson K.E."/>
            <person name="Sadowsky M.J."/>
        </authorList>
    </citation>
    <scope>NUCLEOTIDE SEQUENCE [LARGE SCALE GENOMIC DNA]</scope>
    <source>
        <strain evidence="5 6">TC1</strain>
    </source>
</reference>
<sequence>MQAKCAGGAPSNNYFTKGNPMARILMVVSAADSLELADGTQHPTGVWAEELVVAHRALKATGAEITIASPGGEKPTVDPGSLNPEIVGDEEKVQDFKQYLEDIAGELETPEPLASVNVAQFDAVVLPGGHGPMVDLATDANLGALLIAADQDGTIIAPFCHGPAGLLSATTADGNFAFAGRQLTVFTDEEELTGGTGENTPWLVATTLAERGAIVKAAPAWSSYVVRDRNLISGQNPQSSEAVAAAVVAALAE</sequence>
<dbReference type="CDD" id="cd03141">
    <property type="entry name" value="GATase1_Hsp31_like"/>
    <property type="match status" value="1"/>
</dbReference>
<comment type="similarity">
    <text evidence="3">Belongs to the peptidase C56 family. HSP31-like subfamily.</text>
</comment>
<dbReference type="Gene3D" id="3.40.50.880">
    <property type="match status" value="1"/>
</dbReference>
<evidence type="ECO:0000256" key="2">
    <source>
        <dbReference type="ARBA" id="ARBA00023239"/>
    </source>
</evidence>
<dbReference type="OrthoDB" id="9792284at2"/>
<dbReference type="GO" id="GO:0019172">
    <property type="term" value="F:glyoxalase III activity"/>
    <property type="evidence" value="ECO:0007669"/>
    <property type="project" value="TreeGrafter"/>
</dbReference>
<dbReference type="InterPro" id="IPR050325">
    <property type="entry name" value="Prot/Nucl_acid_deglycase"/>
</dbReference>
<evidence type="ECO:0000259" key="4">
    <source>
        <dbReference type="Pfam" id="PF01965"/>
    </source>
</evidence>
<accession>A1R365</accession>
<dbReference type="InterPro" id="IPR029062">
    <property type="entry name" value="Class_I_gatase-like"/>
</dbReference>
<evidence type="ECO:0000256" key="3">
    <source>
        <dbReference type="ARBA" id="ARBA00038493"/>
    </source>
</evidence>
<dbReference type="KEGG" id="aau:AAur_0882"/>
<protein>
    <submittedName>
        <fullName evidence="5">DJ-1/PfpI family protein</fullName>
    </submittedName>
</protein>
<dbReference type="PANTHER" id="PTHR48094">
    <property type="entry name" value="PROTEIN/NUCLEIC ACID DEGLYCASE DJ-1-RELATED"/>
    <property type="match status" value="1"/>
</dbReference>
<keyword evidence="6" id="KW-1185">Reference proteome</keyword>
<dbReference type="Pfam" id="PF01965">
    <property type="entry name" value="DJ-1_PfpI"/>
    <property type="match status" value="1"/>
</dbReference>
<name>A1R365_PAEAT</name>